<proteinExistence type="predicted"/>
<comment type="caution">
    <text evidence="1">The sequence shown here is derived from an EMBL/GenBank/DDBJ whole genome shotgun (WGS) entry which is preliminary data.</text>
</comment>
<keyword evidence="2" id="KW-1185">Reference proteome</keyword>
<name>A0A9X3EPL7_9BACT</name>
<accession>A0A9X3EPL7</accession>
<dbReference type="AlphaFoldDB" id="A0A9X3EPL7"/>
<reference evidence="1" key="1">
    <citation type="submission" date="2022-11" db="EMBL/GenBank/DDBJ databases">
        <title>Minimal conservation of predation-associated metabolite biosynthetic gene clusters underscores biosynthetic potential of Myxococcota including descriptions for ten novel species: Archangium lansinium sp. nov., Myxococcus landrumus sp. nov., Nannocystis bai.</title>
        <authorList>
            <person name="Ahearne A."/>
            <person name="Stevens C."/>
            <person name="Phillips K."/>
        </authorList>
    </citation>
    <scope>NUCLEOTIDE SEQUENCE</scope>
    <source>
        <strain evidence="1">Na p29</strain>
    </source>
</reference>
<dbReference type="RefSeq" id="WP_267770600.1">
    <property type="nucleotide sequence ID" value="NZ_JAPNKE010000002.1"/>
</dbReference>
<dbReference type="EMBL" id="JAPNKE010000002">
    <property type="protein sequence ID" value="MCY1007952.1"/>
    <property type="molecule type" value="Genomic_DNA"/>
</dbReference>
<dbReference type="Proteomes" id="UP001150924">
    <property type="component" value="Unassembled WGS sequence"/>
</dbReference>
<protein>
    <submittedName>
        <fullName evidence="1">Uncharacterized protein</fullName>
    </submittedName>
</protein>
<organism evidence="1 2">
    <name type="scientific">Nannocystis pusilla</name>
    <dbReference type="NCBI Taxonomy" id="889268"/>
    <lineage>
        <taxon>Bacteria</taxon>
        <taxon>Pseudomonadati</taxon>
        <taxon>Myxococcota</taxon>
        <taxon>Polyangia</taxon>
        <taxon>Nannocystales</taxon>
        <taxon>Nannocystaceae</taxon>
        <taxon>Nannocystis</taxon>
    </lineage>
</organism>
<evidence type="ECO:0000313" key="1">
    <source>
        <dbReference type="EMBL" id="MCY1007952.1"/>
    </source>
</evidence>
<sequence>MSRSAASTNTCGSSSRRGVVALTAVADGSDGLSPPITGPAPA</sequence>
<gene>
    <name evidence="1" type="ORF">OV079_20810</name>
</gene>
<evidence type="ECO:0000313" key="2">
    <source>
        <dbReference type="Proteomes" id="UP001150924"/>
    </source>
</evidence>